<feature type="compositionally biased region" description="Low complexity" evidence="1">
    <location>
        <begin position="194"/>
        <end position="207"/>
    </location>
</feature>
<gene>
    <name evidence="2" type="ORF">QIS99_28710</name>
</gene>
<organism evidence="2 3">
    <name type="scientific">Streptomyces solicavernae</name>
    <dbReference type="NCBI Taxonomy" id="3043614"/>
    <lineage>
        <taxon>Bacteria</taxon>
        <taxon>Bacillati</taxon>
        <taxon>Actinomycetota</taxon>
        <taxon>Actinomycetes</taxon>
        <taxon>Kitasatosporales</taxon>
        <taxon>Streptomycetaceae</taxon>
        <taxon>Streptomyces</taxon>
    </lineage>
</organism>
<feature type="compositionally biased region" description="Basic and acidic residues" evidence="1">
    <location>
        <begin position="106"/>
        <end position="125"/>
    </location>
</feature>
<dbReference type="Proteomes" id="UP001224661">
    <property type="component" value="Unassembled WGS sequence"/>
</dbReference>
<dbReference type="EMBL" id="JASCIR010000040">
    <property type="protein sequence ID" value="MDI3390142.1"/>
    <property type="molecule type" value="Genomic_DNA"/>
</dbReference>
<feature type="compositionally biased region" description="Polar residues" evidence="1">
    <location>
        <begin position="146"/>
        <end position="163"/>
    </location>
</feature>
<accession>A0ABT6S0F6</accession>
<evidence type="ECO:0000313" key="3">
    <source>
        <dbReference type="Proteomes" id="UP001224661"/>
    </source>
</evidence>
<evidence type="ECO:0008006" key="4">
    <source>
        <dbReference type="Google" id="ProtNLM"/>
    </source>
</evidence>
<comment type="caution">
    <text evidence="2">The sequence shown here is derived from an EMBL/GenBank/DDBJ whole genome shotgun (WGS) entry which is preliminary data.</text>
</comment>
<protein>
    <recommendedName>
        <fullName evidence="4">Helix-turn-helix domain-containing protein</fullName>
    </recommendedName>
</protein>
<feature type="compositionally biased region" description="Low complexity" evidence="1">
    <location>
        <begin position="164"/>
        <end position="182"/>
    </location>
</feature>
<reference evidence="2 3" key="1">
    <citation type="submission" date="2023-05" db="EMBL/GenBank/DDBJ databases">
        <title>Draft genome sequence of Streptomyces sp. B-S-A8 isolated from a cave soil in Thailand.</title>
        <authorList>
            <person name="Chamroensaksri N."/>
            <person name="Muangham S."/>
        </authorList>
    </citation>
    <scope>NUCLEOTIDE SEQUENCE [LARGE SCALE GENOMIC DNA]</scope>
    <source>
        <strain evidence="2 3">B-S-A8</strain>
    </source>
</reference>
<feature type="region of interest" description="Disordered" evidence="1">
    <location>
        <begin position="105"/>
        <end position="213"/>
    </location>
</feature>
<sequence>MKVYRAKVRPGFIAVDNKAEDADLSCRALGLLVRWLRFPEGAEIPDARELVKQRRRRGCTRIEGRDALYTASYELEAEGFLVRDLVRTENGHHEWVAFVYPYAVPPEERSDPNDRKKPRSGRDPENPEPGPTSTDTESRDPDFQDPGNQDPENQDSSYTNREQTSSSPPSSSTTRASTAEAPTNEEDEKTLDSPASAPAAPEVPAARKPAEQDVEVEQFVAGLPGMDRQGPRSCARLYEPVAAALSAGWAPQDLRAHLEREVRPSEVRKSLAGVYVSVLRDLPSPPSPSRPAPKAVRPDRCERHPDLSTVDGCPLCRIEPPAPRGMGKAVLAALANRA</sequence>
<dbReference type="RefSeq" id="WP_282516621.1">
    <property type="nucleotide sequence ID" value="NZ_JASCIR010000040.1"/>
</dbReference>
<proteinExistence type="predicted"/>
<name>A0ABT6S0F6_9ACTN</name>
<keyword evidence="3" id="KW-1185">Reference proteome</keyword>
<evidence type="ECO:0000313" key="2">
    <source>
        <dbReference type="EMBL" id="MDI3390142.1"/>
    </source>
</evidence>
<evidence type="ECO:0000256" key="1">
    <source>
        <dbReference type="SAM" id="MobiDB-lite"/>
    </source>
</evidence>
<feature type="region of interest" description="Disordered" evidence="1">
    <location>
        <begin position="280"/>
        <end position="304"/>
    </location>
</feature>